<dbReference type="Pfam" id="PF01166">
    <property type="entry name" value="TSC22"/>
    <property type="match status" value="1"/>
</dbReference>
<feature type="region of interest" description="Disordered" evidence="3">
    <location>
        <begin position="1"/>
        <end position="24"/>
    </location>
</feature>
<sequence>MGVANAENSEAPAEMTTAKPRERQFQLVPVPGKFTRGRWQCWDYRDDKPDVSGEILDFTEKADKNALPSTLPVAVDPQPVANLGSLQQPGDALTHTSSEPVLPLVQGNAVPAPTAVQVPIDVPISTQSQPVHKESSTIVVTSIAPAPVTPVHGTPSSSADIIPSVDVAANLANVQVVPSSVTIVNESESEGMLSPPLTLSSVAATLSPSASIPIGAISSQDGSDLPCSTSPSVPAVPANSFVNPPIISTTPVPAPLPRQSSAQGAAVAALSRQTSLASFPEGAPPIISTLPPIDGALEEVSAAGNVPGGPNVVAIDNKIEQAMDLVKTHLTFAVREEVEILRSTIVDLEAKVAQLESQNQVLKQFAPAEVVANLALLVQNAQQQKQLQQQLQQAQAASVSLPTNAQPALAPPTQPVIVTTQPILAPQMQQQPVGAVPVLTAATKLPPSVDATPIVVPNSISSAGDTLITNSASQSVSTLNSMAVNVSSSSSNTATL</sequence>
<evidence type="ECO:0000313" key="5">
    <source>
        <dbReference type="WBParaSite" id="PgR002_g160_t04"/>
    </source>
</evidence>
<keyword evidence="2" id="KW-0175">Coiled coil</keyword>
<organism evidence="4 5">
    <name type="scientific">Parascaris univalens</name>
    <name type="common">Nematode worm</name>
    <dbReference type="NCBI Taxonomy" id="6257"/>
    <lineage>
        <taxon>Eukaryota</taxon>
        <taxon>Metazoa</taxon>
        <taxon>Ecdysozoa</taxon>
        <taxon>Nematoda</taxon>
        <taxon>Chromadorea</taxon>
        <taxon>Rhabditida</taxon>
        <taxon>Spirurina</taxon>
        <taxon>Ascaridomorpha</taxon>
        <taxon>Ascaridoidea</taxon>
        <taxon>Ascarididae</taxon>
        <taxon>Parascaris</taxon>
    </lineage>
</organism>
<proteinExistence type="inferred from homology"/>
<dbReference type="Gene3D" id="1.20.5.490">
    <property type="entry name" value="Single helix bin"/>
    <property type="match status" value="1"/>
</dbReference>
<accession>A0A915ABA7</accession>
<feature type="coiled-coil region" evidence="2">
    <location>
        <begin position="338"/>
        <end position="397"/>
    </location>
</feature>
<dbReference type="PANTHER" id="PTHR12348">
    <property type="entry name" value="TSC22"/>
    <property type="match status" value="1"/>
</dbReference>
<evidence type="ECO:0000256" key="3">
    <source>
        <dbReference type="SAM" id="MobiDB-lite"/>
    </source>
</evidence>
<dbReference type="PROSITE" id="PS01289">
    <property type="entry name" value="TSC22"/>
    <property type="match status" value="1"/>
</dbReference>
<evidence type="ECO:0000256" key="2">
    <source>
        <dbReference type="SAM" id="Coils"/>
    </source>
</evidence>
<dbReference type="InterPro" id="IPR047862">
    <property type="entry name" value="TSC22/BUN_CS"/>
</dbReference>
<reference evidence="5" key="1">
    <citation type="submission" date="2022-11" db="UniProtKB">
        <authorList>
            <consortium name="WormBaseParasite"/>
        </authorList>
    </citation>
    <scope>IDENTIFICATION</scope>
</reference>
<dbReference type="InterPro" id="IPR000580">
    <property type="entry name" value="TSC22/Bun"/>
</dbReference>
<comment type="similarity">
    <text evidence="1">Belongs to the TSC-22/Dip/Bun family.</text>
</comment>
<dbReference type="WBParaSite" id="PgR002_g160_t04">
    <property type="protein sequence ID" value="PgR002_g160_t04"/>
    <property type="gene ID" value="PgR002_g160"/>
</dbReference>
<name>A0A915ABA7_PARUN</name>
<keyword evidence="4" id="KW-1185">Reference proteome</keyword>
<dbReference type="Proteomes" id="UP000887569">
    <property type="component" value="Unplaced"/>
</dbReference>
<evidence type="ECO:0000313" key="4">
    <source>
        <dbReference type="Proteomes" id="UP000887569"/>
    </source>
</evidence>
<dbReference type="PANTHER" id="PTHR12348:SF26">
    <property type="entry name" value="PROTEIN TSCT-1"/>
    <property type="match status" value="1"/>
</dbReference>
<evidence type="ECO:0000256" key="1">
    <source>
        <dbReference type="ARBA" id="ARBA00007908"/>
    </source>
</evidence>
<dbReference type="GO" id="GO:0006357">
    <property type="term" value="P:regulation of transcription by RNA polymerase II"/>
    <property type="evidence" value="ECO:0007669"/>
    <property type="project" value="InterPro"/>
</dbReference>
<dbReference type="CDD" id="cd21936">
    <property type="entry name" value="ZIP_TSC22D"/>
    <property type="match status" value="1"/>
</dbReference>
<dbReference type="SUPFAM" id="SSF58026">
    <property type="entry name" value="Delta-sleep-inducing peptide immunoreactive peptide"/>
    <property type="match status" value="1"/>
</dbReference>
<dbReference type="AlphaFoldDB" id="A0A915ABA7"/>
<protein>
    <submittedName>
        <fullName evidence="5">TSC22 domain family protein 1</fullName>
    </submittedName>
</protein>